<keyword evidence="4" id="KW-1185">Reference proteome</keyword>
<comment type="caution">
    <text evidence="3">The sequence shown here is derived from an EMBL/GenBank/DDBJ whole genome shotgun (WGS) entry which is preliminary data.</text>
</comment>
<reference evidence="3 4" key="1">
    <citation type="submission" date="2023-07" db="EMBL/GenBank/DDBJ databases">
        <title>Sorghum-associated microbial communities from plants grown in Nebraska, USA.</title>
        <authorList>
            <person name="Schachtman D."/>
        </authorList>
    </citation>
    <scope>NUCLEOTIDE SEQUENCE [LARGE SCALE GENOMIC DNA]</scope>
    <source>
        <strain evidence="3 4">CC351</strain>
    </source>
</reference>
<feature type="transmembrane region" description="Helical" evidence="1">
    <location>
        <begin position="309"/>
        <end position="328"/>
    </location>
</feature>
<feature type="transmembrane region" description="Helical" evidence="1">
    <location>
        <begin position="59"/>
        <end position="81"/>
    </location>
</feature>
<proteinExistence type="predicted"/>
<feature type="transmembrane region" description="Helical" evidence="1">
    <location>
        <begin position="246"/>
        <end position="269"/>
    </location>
</feature>
<feature type="transmembrane region" description="Helical" evidence="1">
    <location>
        <begin position="26"/>
        <end position="47"/>
    </location>
</feature>
<protein>
    <submittedName>
        <fullName evidence="3">Peptidoglycan/LPS O-acetylase OafA/YrhL</fullName>
    </submittedName>
</protein>
<dbReference type="InterPro" id="IPR050879">
    <property type="entry name" value="Acyltransferase_3"/>
</dbReference>
<feature type="transmembrane region" description="Helical" evidence="1">
    <location>
        <begin position="275"/>
        <end position="297"/>
    </location>
</feature>
<keyword evidence="1" id="KW-0812">Transmembrane</keyword>
<dbReference type="Proteomes" id="UP001235513">
    <property type="component" value="Unassembled WGS sequence"/>
</dbReference>
<accession>A0ABT9SQX7</accession>
<feature type="transmembrane region" description="Helical" evidence="1">
    <location>
        <begin position="184"/>
        <end position="204"/>
    </location>
</feature>
<dbReference type="RefSeq" id="WP_306844439.1">
    <property type="nucleotide sequence ID" value="NZ_JAUSRL010000004.1"/>
</dbReference>
<gene>
    <name evidence="3" type="ORF">J2T04_002743</name>
</gene>
<feature type="transmembrane region" description="Helical" evidence="1">
    <location>
        <begin position="102"/>
        <end position="122"/>
    </location>
</feature>
<name>A0ABT9SQX7_9FLAO</name>
<dbReference type="Pfam" id="PF01757">
    <property type="entry name" value="Acyl_transf_3"/>
    <property type="match status" value="1"/>
</dbReference>
<keyword evidence="1" id="KW-1133">Transmembrane helix</keyword>
<evidence type="ECO:0000256" key="1">
    <source>
        <dbReference type="SAM" id="Phobius"/>
    </source>
</evidence>
<evidence type="ECO:0000313" key="4">
    <source>
        <dbReference type="Proteomes" id="UP001235513"/>
    </source>
</evidence>
<dbReference type="EMBL" id="JAUSRL010000004">
    <property type="protein sequence ID" value="MDP9960855.1"/>
    <property type="molecule type" value="Genomic_DNA"/>
</dbReference>
<feature type="transmembrane region" description="Helical" evidence="1">
    <location>
        <begin position="219"/>
        <end position="239"/>
    </location>
</feature>
<feature type="domain" description="Acyltransferase 3" evidence="2">
    <location>
        <begin position="28"/>
        <end position="369"/>
    </location>
</feature>
<dbReference type="PANTHER" id="PTHR23028:SF53">
    <property type="entry name" value="ACYL_TRANSF_3 DOMAIN-CONTAINING PROTEIN"/>
    <property type="match status" value="1"/>
</dbReference>
<evidence type="ECO:0000313" key="3">
    <source>
        <dbReference type="EMBL" id="MDP9960855.1"/>
    </source>
</evidence>
<dbReference type="PANTHER" id="PTHR23028">
    <property type="entry name" value="ACETYLTRANSFERASE"/>
    <property type="match status" value="1"/>
</dbReference>
<keyword evidence="1" id="KW-0472">Membrane</keyword>
<feature type="transmembrane region" description="Helical" evidence="1">
    <location>
        <begin position="348"/>
        <end position="372"/>
    </location>
</feature>
<dbReference type="InterPro" id="IPR002656">
    <property type="entry name" value="Acyl_transf_3_dom"/>
</dbReference>
<sequence>MKKFFDTIKLDNLYRLFSKELSHNRIFGLDILRFFAITTVIIAHGRFIFPEKIDDYFKYIIFDGVTIFFVLSGFLIGGILIKQLENNTLRFSLLLDFWVKRWFRTLPVYFLILTILTIYYSFADPAFSLGIIKKYYFFCQNLYYPTPGYFEESWSLSVEEWFYLTVPLLIFILAAVFKFKPKTSVLITALAVLFFISFLRYNIYAEKDLQRALSFNHQVLYRLDSIMYGVIGAYLSYYYSKLWKSIPLILLIAGISIFLIQKFIFVSGICPDPLHLYNIVFEYSLTSIATLILLPFLSNLKKSKYKIGNLVTIISLISYSMYLTHMTLIKGIILKNIPWTDFTTNYHIILPVFYFLYWALTIVFSIMLYKFFEVPTTNLRERFVFSRKSKTAAIKLNNL</sequence>
<organism evidence="3 4">
    <name type="scientific">Chryseobacterium lathyri</name>
    <dbReference type="NCBI Taxonomy" id="395933"/>
    <lineage>
        <taxon>Bacteria</taxon>
        <taxon>Pseudomonadati</taxon>
        <taxon>Bacteroidota</taxon>
        <taxon>Flavobacteriia</taxon>
        <taxon>Flavobacteriales</taxon>
        <taxon>Weeksellaceae</taxon>
        <taxon>Chryseobacterium group</taxon>
        <taxon>Chryseobacterium</taxon>
    </lineage>
</organism>
<feature type="transmembrane region" description="Helical" evidence="1">
    <location>
        <begin position="161"/>
        <end position="177"/>
    </location>
</feature>
<evidence type="ECO:0000259" key="2">
    <source>
        <dbReference type="Pfam" id="PF01757"/>
    </source>
</evidence>